<organism evidence="8 9">
    <name type="scientific">Limulus polyphemus</name>
    <name type="common">Atlantic horseshoe crab</name>
    <dbReference type="NCBI Taxonomy" id="6850"/>
    <lineage>
        <taxon>Eukaryota</taxon>
        <taxon>Metazoa</taxon>
        <taxon>Ecdysozoa</taxon>
        <taxon>Arthropoda</taxon>
        <taxon>Chelicerata</taxon>
        <taxon>Merostomata</taxon>
        <taxon>Xiphosura</taxon>
        <taxon>Limulidae</taxon>
        <taxon>Limulus</taxon>
    </lineage>
</organism>
<keyword evidence="5 6" id="KW-0472">Membrane</keyword>
<feature type="transmembrane region" description="Helical" evidence="6">
    <location>
        <begin position="56"/>
        <end position="79"/>
    </location>
</feature>
<protein>
    <submittedName>
        <fullName evidence="9">Sex peptide receptor-like</fullName>
    </submittedName>
</protein>
<gene>
    <name evidence="9" type="primary">LOC106467605</name>
</gene>
<keyword evidence="3 6" id="KW-0812">Transmembrane</keyword>
<dbReference type="InterPro" id="IPR019427">
    <property type="entry name" value="7TM_GPCR_serpentine_rcpt_Srw"/>
</dbReference>
<keyword evidence="4 6" id="KW-1133">Transmembrane helix</keyword>
<evidence type="ECO:0000313" key="8">
    <source>
        <dbReference type="Proteomes" id="UP000694941"/>
    </source>
</evidence>
<dbReference type="Pfam" id="PF10324">
    <property type="entry name" value="7TM_GPCR_Srw"/>
    <property type="match status" value="1"/>
</dbReference>
<sequence>MAVTLDPNAFFQWMSCFQNFSEINNTVCEPYMPTTDYQAPYYGDQMAEFRARYTEFHGYLSLTVCTFGIITNILNIVVLTRKDMMSPTNTILTGLAVADMFVMLSYVPYSIHMYIRSHQLANERYSFSWAVFTLIHAHLTVVCHTVSIWLTVTLAMWRLLSISFPTNSKKWCCMFRAKCAILCTYVCCPLFCVPTYLTFTIREDGRGTNKYTVTFSDSAVRHNHLLERVNFWIFSVLMKLVPCIALTGLSLALVRVLYVTNVRKHRLKNRNTSCKPTTDRTTKMLLVVLLVFLLTEFPTGILALLCGILGKVFFVNVYHNLGEVMDIMALINSGVNFILYCTMSRKFRQTFARIFKPNFHHTWIAMPKEPATLATSVL</sequence>
<evidence type="ECO:0000256" key="5">
    <source>
        <dbReference type="ARBA" id="ARBA00023136"/>
    </source>
</evidence>
<proteinExistence type="inferred from homology"/>
<dbReference type="Proteomes" id="UP000694941">
    <property type="component" value="Unplaced"/>
</dbReference>
<dbReference type="PANTHER" id="PTHR46273:SF4">
    <property type="entry name" value="AT19640P"/>
    <property type="match status" value="1"/>
</dbReference>
<dbReference type="GeneID" id="106467605"/>
<evidence type="ECO:0000256" key="2">
    <source>
        <dbReference type="ARBA" id="ARBA00010663"/>
    </source>
</evidence>
<dbReference type="PROSITE" id="PS50262">
    <property type="entry name" value="G_PROTEIN_RECEP_F1_2"/>
    <property type="match status" value="1"/>
</dbReference>
<feature type="transmembrane region" description="Helical" evidence="6">
    <location>
        <begin position="91"/>
        <end position="109"/>
    </location>
</feature>
<dbReference type="InterPro" id="IPR053219">
    <property type="entry name" value="GPCR_Dmsr-1"/>
</dbReference>
<dbReference type="Gene3D" id="1.20.1070.10">
    <property type="entry name" value="Rhodopsin 7-helix transmembrane proteins"/>
    <property type="match status" value="1"/>
</dbReference>
<reference evidence="9" key="1">
    <citation type="submission" date="2025-08" db="UniProtKB">
        <authorList>
            <consortium name="RefSeq"/>
        </authorList>
    </citation>
    <scope>IDENTIFICATION</scope>
    <source>
        <tissue evidence="9">Muscle</tissue>
    </source>
</reference>
<dbReference type="CDD" id="cd14978">
    <property type="entry name" value="7tmA_FMRFamide_R-like"/>
    <property type="match status" value="1"/>
</dbReference>
<evidence type="ECO:0000256" key="4">
    <source>
        <dbReference type="ARBA" id="ARBA00022989"/>
    </source>
</evidence>
<feature type="transmembrane region" description="Helical" evidence="6">
    <location>
        <begin position="129"/>
        <end position="159"/>
    </location>
</feature>
<dbReference type="SUPFAM" id="SSF81321">
    <property type="entry name" value="Family A G protein-coupled receptor-like"/>
    <property type="match status" value="1"/>
</dbReference>
<dbReference type="PRINTS" id="PR00237">
    <property type="entry name" value="GPCRRHODOPSN"/>
</dbReference>
<comment type="subcellular location">
    <subcellularLocation>
        <location evidence="1">Membrane</location>
    </subcellularLocation>
</comment>
<dbReference type="PANTHER" id="PTHR46273">
    <property type="entry name" value="MYOSUPPRESSIN RECEPTOR 1, ISOFORM B-RELATED"/>
    <property type="match status" value="1"/>
</dbReference>
<evidence type="ECO:0000256" key="6">
    <source>
        <dbReference type="SAM" id="Phobius"/>
    </source>
</evidence>
<dbReference type="RefSeq" id="XP_013783423.2">
    <property type="nucleotide sequence ID" value="XM_013927969.2"/>
</dbReference>
<name>A0ABM1BJU9_LIMPO</name>
<keyword evidence="8" id="KW-1185">Reference proteome</keyword>
<evidence type="ECO:0000259" key="7">
    <source>
        <dbReference type="PROSITE" id="PS50262"/>
    </source>
</evidence>
<dbReference type="InterPro" id="IPR000276">
    <property type="entry name" value="GPCR_Rhodpsn"/>
</dbReference>
<comment type="similarity">
    <text evidence="2">Belongs to the G-protein coupled receptor 1 family.</text>
</comment>
<dbReference type="InterPro" id="IPR017452">
    <property type="entry name" value="GPCR_Rhodpsn_7TM"/>
</dbReference>
<accession>A0ABM1BJU9</accession>
<feature type="transmembrane region" description="Helical" evidence="6">
    <location>
        <begin position="324"/>
        <end position="343"/>
    </location>
</feature>
<feature type="domain" description="G-protein coupled receptors family 1 profile" evidence="7">
    <location>
        <begin position="71"/>
        <end position="340"/>
    </location>
</feature>
<evidence type="ECO:0000313" key="9">
    <source>
        <dbReference type="RefSeq" id="XP_013783423.2"/>
    </source>
</evidence>
<feature type="transmembrane region" description="Helical" evidence="6">
    <location>
        <begin position="231"/>
        <end position="258"/>
    </location>
</feature>
<evidence type="ECO:0000256" key="1">
    <source>
        <dbReference type="ARBA" id="ARBA00004370"/>
    </source>
</evidence>
<evidence type="ECO:0000256" key="3">
    <source>
        <dbReference type="ARBA" id="ARBA00022692"/>
    </source>
</evidence>
<feature type="transmembrane region" description="Helical" evidence="6">
    <location>
        <begin position="285"/>
        <end position="318"/>
    </location>
</feature>
<feature type="transmembrane region" description="Helical" evidence="6">
    <location>
        <begin position="179"/>
        <end position="199"/>
    </location>
</feature>